<dbReference type="Proteomes" id="UP000051298">
    <property type="component" value="Unassembled WGS sequence"/>
</dbReference>
<dbReference type="EMBL" id="CYRX01000025">
    <property type="protein sequence ID" value="CUH60240.1"/>
    <property type="molecule type" value="Genomic_DNA"/>
</dbReference>
<evidence type="ECO:0000256" key="3">
    <source>
        <dbReference type="ARBA" id="ARBA00022801"/>
    </source>
</evidence>
<protein>
    <submittedName>
        <fullName evidence="6">Protease 4</fullName>
        <ecNumber evidence="6">3.4.21.-</ecNumber>
    </submittedName>
</protein>
<evidence type="ECO:0000259" key="5">
    <source>
        <dbReference type="Pfam" id="PF01343"/>
    </source>
</evidence>
<dbReference type="Gene3D" id="3.90.226.10">
    <property type="entry name" value="2-enoyl-CoA Hydratase, Chain A, domain 1"/>
    <property type="match status" value="1"/>
</dbReference>
<dbReference type="InterPro" id="IPR029045">
    <property type="entry name" value="ClpP/crotonase-like_dom_sf"/>
</dbReference>
<evidence type="ECO:0000256" key="2">
    <source>
        <dbReference type="ARBA" id="ARBA00022670"/>
    </source>
</evidence>
<keyword evidence="2 6" id="KW-0645">Protease</keyword>
<evidence type="ECO:0000313" key="7">
    <source>
        <dbReference type="Proteomes" id="UP000051298"/>
    </source>
</evidence>
<comment type="similarity">
    <text evidence="1">Belongs to the peptidase S49 family.</text>
</comment>
<evidence type="ECO:0000313" key="6">
    <source>
        <dbReference type="EMBL" id="CUH60240.1"/>
    </source>
</evidence>
<name>A0A0P1FM21_9RHOB</name>
<dbReference type="RefSeq" id="WP_058123262.1">
    <property type="nucleotide sequence ID" value="NZ_CYRX01000025.1"/>
</dbReference>
<dbReference type="GO" id="GO:0006508">
    <property type="term" value="P:proteolysis"/>
    <property type="evidence" value="ECO:0007669"/>
    <property type="project" value="UniProtKB-KW"/>
</dbReference>
<evidence type="ECO:0000256" key="1">
    <source>
        <dbReference type="ARBA" id="ARBA00008683"/>
    </source>
</evidence>
<dbReference type="CDD" id="cd07022">
    <property type="entry name" value="S49_Sppa_36K_type"/>
    <property type="match status" value="1"/>
</dbReference>
<dbReference type="InterPro" id="IPR033855">
    <property type="entry name" value="Protein_C"/>
</dbReference>
<dbReference type="SUPFAM" id="SSF52096">
    <property type="entry name" value="ClpP/crotonase"/>
    <property type="match status" value="1"/>
</dbReference>
<dbReference type="Pfam" id="PF01343">
    <property type="entry name" value="Peptidase_S49"/>
    <property type="match status" value="1"/>
</dbReference>
<organism evidence="6 7">
    <name type="scientific">Thalassobacter stenotrophicus</name>
    <dbReference type="NCBI Taxonomy" id="266809"/>
    <lineage>
        <taxon>Bacteria</taxon>
        <taxon>Pseudomonadati</taxon>
        <taxon>Pseudomonadota</taxon>
        <taxon>Alphaproteobacteria</taxon>
        <taxon>Rhodobacterales</taxon>
        <taxon>Roseobacteraceae</taxon>
        <taxon>Thalassobacter</taxon>
    </lineage>
</organism>
<keyword evidence="3 6" id="KW-0378">Hydrolase</keyword>
<reference evidence="6 7" key="1">
    <citation type="submission" date="2015-09" db="EMBL/GenBank/DDBJ databases">
        <authorList>
            <consortium name="Swine Surveillance"/>
        </authorList>
    </citation>
    <scope>NUCLEOTIDE SEQUENCE [LARGE SCALE GENOMIC DNA]</scope>
    <source>
        <strain evidence="6 7">CECT 5294</strain>
    </source>
</reference>
<dbReference type="GO" id="GO:0008236">
    <property type="term" value="F:serine-type peptidase activity"/>
    <property type="evidence" value="ECO:0007669"/>
    <property type="project" value="UniProtKB-KW"/>
</dbReference>
<dbReference type="PANTHER" id="PTHR33209">
    <property type="entry name" value="PROTEASE 4"/>
    <property type="match status" value="1"/>
</dbReference>
<accession>A0A0P1FM21</accession>
<evidence type="ECO:0000256" key="4">
    <source>
        <dbReference type="ARBA" id="ARBA00022825"/>
    </source>
</evidence>
<keyword evidence="4" id="KW-0720">Serine protease</keyword>
<proteinExistence type="inferred from homology"/>
<sequence length="442" mass="45760">MNDQPIVMQAAEGASLTQIASRVLNRPLLLHPTKAEIILQVLQGRLPMDGAKMEGLRPNASRFMGSATDDEGRRKSYRVANGIAIVSIVGSLVNRGSWIGANSGMVSYEGLSHQLREAAADPSVTAVVLDIDSPGGEATGMFTIAEQVRALAATKPVTAYVNDMAASAAYGIASAATEIVVSPTSIVGSIGVVLTHLDRSAELEQKGVKATLIYAGKHKVDGNAFGRLSEAVQADLQTEVLKFYDQFVGLVDRGRAAMNDTTIRGTEARTYIGQDAIDAGLADRIATLDAVLSEQSTTAPGPQTQRTGFGMTKTTQAGAPQAENAGITEAQMDAAVETARAEGMATGAAQASARIKSILTCEEAEGREPQAMVLALDMDMSAEDAAKVLATSPKSSGVASIESRAAGEPEFGGDASNGFGSASDKVAGGWAAAINNANKRFG</sequence>
<dbReference type="EC" id="3.4.21.-" evidence="6"/>
<dbReference type="AlphaFoldDB" id="A0A0P1FM21"/>
<gene>
    <name evidence="6" type="primary">sppA_2</name>
    <name evidence="6" type="ORF">THS5294_01529</name>
</gene>
<feature type="domain" description="Peptidase S49" evidence="5">
    <location>
        <begin position="151"/>
        <end position="295"/>
    </location>
</feature>
<dbReference type="Gene3D" id="6.20.330.10">
    <property type="match status" value="1"/>
</dbReference>
<dbReference type="PANTHER" id="PTHR33209:SF1">
    <property type="entry name" value="PEPTIDASE S49 DOMAIN-CONTAINING PROTEIN"/>
    <property type="match status" value="1"/>
</dbReference>
<dbReference type="InterPro" id="IPR002142">
    <property type="entry name" value="Peptidase_S49"/>
</dbReference>